<dbReference type="GO" id="GO:0045493">
    <property type="term" value="P:xylan catabolic process"/>
    <property type="evidence" value="ECO:0007669"/>
    <property type="project" value="UniProtKB-KW"/>
</dbReference>
<evidence type="ECO:0000259" key="3">
    <source>
        <dbReference type="Pfam" id="PF24793"/>
    </source>
</evidence>
<evidence type="ECO:0000313" key="4">
    <source>
        <dbReference type="EMBL" id="BBF81812.1"/>
    </source>
</evidence>
<sequence>MIELWQAGFVPRPIDDVAQTPPRADEVIWLPPQGSFRFVADPFGLRRDEGLTVFAETWDYRVKRGEIHYFQYDNEHRLIGSGPALITPFHLSYPFLIEEAGDLYMLPEAHKSGVLTLYRCERFPDRWVPVKALLEVPAIDATVVKHDGRWWMFYALPGAERRAMRELHVAYADDLLGPWQPHAANPVRAGLDTSRPGGTPFVRDGRLHLPMQDCVATYGAAINLLRIDTLTPERFCAGPVARLTGEGLLEGYGDGFHTLSGHGGVTFIDVKRLHRSAAEPLIKLQFKLRKALGKR</sequence>
<protein>
    <recommendedName>
        <fullName evidence="3">Glucosamine inositolphosphorylceramide transferase 1 N-terminal domain-containing protein</fullName>
    </recommendedName>
</protein>
<evidence type="ECO:0000256" key="1">
    <source>
        <dbReference type="ARBA" id="ARBA00022651"/>
    </source>
</evidence>
<reference evidence="5" key="1">
    <citation type="journal article" date="2017" name="Biotechnol. Biofuels">
        <title>Evaluation of environmental bacterial communities as a factor affecting the growth of duckweed Lemna minor.</title>
        <authorList>
            <person name="Ishizawa H."/>
            <person name="Kuroda M."/>
            <person name="Morikawa M."/>
            <person name="Ike M."/>
        </authorList>
    </citation>
    <scope>NUCLEOTIDE SEQUENCE [LARGE SCALE GENOMIC DNA]</scope>
    <source>
        <strain evidence="5">M6</strain>
    </source>
</reference>
<feature type="domain" description="Glucosamine inositolphosphorylceramide transferase 1 N-terminal" evidence="3">
    <location>
        <begin position="37"/>
        <end position="236"/>
    </location>
</feature>
<dbReference type="PANTHER" id="PTHR43772">
    <property type="entry name" value="ENDO-1,4-BETA-XYLANASE"/>
    <property type="match status" value="1"/>
</dbReference>
<dbReference type="InterPro" id="IPR052176">
    <property type="entry name" value="Glycosyl_Hydrlase_43_Enz"/>
</dbReference>
<dbReference type="Proteomes" id="UP000278756">
    <property type="component" value="Chromosome 2"/>
</dbReference>
<dbReference type="SUPFAM" id="SSF75005">
    <property type="entry name" value="Arabinanase/levansucrase/invertase"/>
    <property type="match status" value="1"/>
</dbReference>
<dbReference type="Pfam" id="PF24793">
    <property type="entry name" value="GINT1_N"/>
    <property type="match status" value="1"/>
</dbReference>
<dbReference type="EMBL" id="AP018828">
    <property type="protein sequence ID" value="BBF81812.1"/>
    <property type="molecule type" value="Genomic_DNA"/>
</dbReference>
<evidence type="ECO:0000313" key="5">
    <source>
        <dbReference type="Proteomes" id="UP000278756"/>
    </source>
</evidence>
<dbReference type="Gene3D" id="2.115.10.20">
    <property type="entry name" value="Glycosyl hydrolase domain, family 43"/>
    <property type="match status" value="1"/>
</dbReference>
<reference evidence="5" key="2">
    <citation type="journal article" date="2017" name="Plant Physiol. Biochem.">
        <title>Differential oxidative and antioxidative response of duckweed Lemna minor toward plant growth promoting/inhibiting bacteria.</title>
        <authorList>
            <person name="Ishizawa H."/>
            <person name="Kuroda M."/>
            <person name="Morikawa M."/>
            <person name="Ike M."/>
        </authorList>
    </citation>
    <scope>NUCLEOTIDE SEQUENCE [LARGE SCALE GENOMIC DNA]</scope>
    <source>
        <strain evidence="5">M6</strain>
    </source>
</reference>
<keyword evidence="2" id="KW-0119">Carbohydrate metabolism</keyword>
<dbReference type="InterPro" id="IPR056442">
    <property type="entry name" value="GINT1_N"/>
</dbReference>
<dbReference type="RefSeq" id="WP_126423408.1">
    <property type="nucleotide sequence ID" value="NZ_AP018828.1"/>
</dbReference>
<keyword evidence="1" id="KW-0858">Xylan degradation</keyword>
<gene>
    <name evidence="4" type="ORF">EM6_2420</name>
</gene>
<evidence type="ECO:0000256" key="2">
    <source>
        <dbReference type="ARBA" id="ARBA00023277"/>
    </source>
</evidence>
<dbReference type="InterPro" id="IPR023296">
    <property type="entry name" value="Glyco_hydro_beta-prop_sf"/>
</dbReference>
<name>A0A3G9G395_9CAUL</name>
<organism evidence="4 5">
    <name type="scientific">Asticcacaulis excentricus</name>
    <dbReference type="NCBI Taxonomy" id="78587"/>
    <lineage>
        <taxon>Bacteria</taxon>
        <taxon>Pseudomonadati</taxon>
        <taxon>Pseudomonadota</taxon>
        <taxon>Alphaproteobacteria</taxon>
        <taxon>Caulobacterales</taxon>
        <taxon>Caulobacteraceae</taxon>
        <taxon>Asticcacaulis</taxon>
    </lineage>
</organism>
<keyword evidence="1" id="KW-0624">Polysaccharide degradation</keyword>
<proteinExistence type="predicted"/>
<dbReference type="PANTHER" id="PTHR43772:SF2">
    <property type="entry name" value="PUTATIVE (AFU_ORTHOLOGUE AFUA_2G04480)-RELATED"/>
    <property type="match status" value="1"/>
</dbReference>
<dbReference type="AlphaFoldDB" id="A0A3G9G395"/>
<dbReference type="OrthoDB" id="3771157at2"/>
<accession>A0A3G9G395</accession>